<evidence type="ECO:0000313" key="2">
    <source>
        <dbReference type="Proteomes" id="UP001596044"/>
    </source>
</evidence>
<gene>
    <name evidence="1" type="ORF">ACFPOG_30240</name>
</gene>
<keyword evidence="2" id="KW-1185">Reference proteome</keyword>
<accession>A0ABW0KGY6</accession>
<dbReference type="EMBL" id="JBHSMJ010000054">
    <property type="protein sequence ID" value="MFC5452489.1"/>
    <property type="molecule type" value="Genomic_DNA"/>
</dbReference>
<evidence type="ECO:0000313" key="1">
    <source>
        <dbReference type="EMBL" id="MFC5452489.1"/>
    </source>
</evidence>
<name>A0ABW0KGY6_9BACL</name>
<reference evidence="2" key="1">
    <citation type="journal article" date="2019" name="Int. J. Syst. Evol. Microbiol.">
        <title>The Global Catalogue of Microorganisms (GCM) 10K type strain sequencing project: providing services to taxonomists for standard genome sequencing and annotation.</title>
        <authorList>
            <consortium name="The Broad Institute Genomics Platform"/>
            <consortium name="The Broad Institute Genome Sequencing Center for Infectious Disease"/>
            <person name="Wu L."/>
            <person name="Ma J."/>
        </authorList>
    </citation>
    <scope>NUCLEOTIDE SEQUENCE [LARGE SCALE GENOMIC DNA]</scope>
    <source>
        <strain evidence="2">KACC 11904</strain>
    </source>
</reference>
<proteinExistence type="predicted"/>
<sequence>MRGAFQLLQLGEIGLQKHWSASKLLQMGKIELRHCSQGESCFAVRLRCANCTHSTYFPFFSRAQLP</sequence>
<protein>
    <submittedName>
        <fullName evidence="1">Uncharacterized protein</fullName>
    </submittedName>
</protein>
<dbReference type="Proteomes" id="UP001596044">
    <property type="component" value="Unassembled WGS sequence"/>
</dbReference>
<organism evidence="1 2">
    <name type="scientific">Paenibacillus aestuarii</name>
    <dbReference type="NCBI Taxonomy" id="516965"/>
    <lineage>
        <taxon>Bacteria</taxon>
        <taxon>Bacillati</taxon>
        <taxon>Bacillota</taxon>
        <taxon>Bacilli</taxon>
        <taxon>Bacillales</taxon>
        <taxon>Paenibacillaceae</taxon>
        <taxon>Paenibacillus</taxon>
    </lineage>
</organism>
<dbReference type="RefSeq" id="WP_270880807.1">
    <property type="nucleotide sequence ID" value="NZ_JAQFVF010000038.1"/>
</dbReference>
<comment type="caution">
    <text evidence="1">The sequence shown here is derived from an EMBL/GenBank/DDBJ whole genome shotgun (WGS) entry which is preliminary data.</text>
</comment>